<dbReference type="STRING" id="1121316.SAMN02745207_01412"/>
<comment type="similarity">
    <text evidence="1">Belongs to the SIMIBI class G3E GTPase family. HypB/HupM subfamily.</text>
</comment>
<keyword evidence="10" id="KW-1185">Reference proteome</keyword>
<proteinExistence type="inferred from homology"/>
<dbReference type="GO" id="GO:0008270">
    <property type="term" value="F:zinc ion binding"/>
    <property type="evidence" value="ECO:0007669"/>
    <property type="project" value="TreeGrafter"/>
</dbReference>
<keyword evidence="4" id="KW-0547">Nucleotide-binding</keyword>
<dbReference type="InterPro" id="IPR004392">
    <property type="entry name" value="Hyd_mat_HypB"/>
</dbReference>
<dbReference type="GO" id="GO:0005525">
    <property type="term" value="F:GTP binding"/>
    <property type="evidence" value="ECO:0007669"/>
    <property type="project" value="UniProtKB-KW"/>
</dbReference>
<dbReference type="PIRSF" id="PIRSF005624">
    <property type="entry name" value="Ni-bind_GTPase"/>
    <property type="match status" value="1"/>
</dbReference>
<keyword evidence="3" id="KW-0479">Metal-binding</keyword>
<dbReference type="EMBL" id="FQXM01000006">
    <property type="protein sequence ID" value="SHH52434.1"/>
    <property type="molecule type" value="Genomic_DNA"/>
</dbReference>
<evidence type="ECO:0000256" key="6">
    <source>
        <dbReference type="ARBA" id="ARBA00022833"/>
    </source>
</evidence>
<dbReference type="AlphaFoldDB" id="A0A1M5TNZ9"/>
<organism evidence="9 10">
    <name type="scientific">Clostridium grantii DSM 8605</name>
    <dbReference type="NCBI Taxonomy" id="1121316"/>
    <lineage>
        <taxon>Bacteria</taxon>
        <taxon>Bacillati</taxon>
        <taxon>Bacillota</taxon>
        <taxon>Clostridia</taxon>
        <taxon>Eubacteriales</taxon>
        <taxon>Clostridiaceae</taxon>
        <taxon>Clostridium</taxon>
    </lineage>
</organism>
<evidence type="ECO:0000256" key="2">
    <source>
        <dbReference type="ARBA" id="ARBA00022596"/>
    </source>
</evidence>
<evidence type="ECO:0000313" key="9">
    <source>
        <dbReference type="EMBL" id="SHH52434.1"/>
    </source>
</evidence>
<dbReference type="OrthoDB" id="9802035at2"/>
<dbReference type="PANTHER" id="PTHR30134">
    <property type="entry name" value="HYDROGENASE PROTEIN ASSEMBLY PROTEIN, NICKEL CHAPERONE"/>
    <property type="match status" value="1"/>
</dbReference>
<evidence type="ECO:0000256" key="5">
    <source>
        <dbReference type="ARBA" id="ARBA00022801"/>
    </source>
</evidence>
<protein>
    <submittedName>
        <fullName evidence="9">Hydrogenase nickel incorporation protein HypB</fullName>
    </submittedName>
</protein>
<evidence type="ECO:0000256" key="3">
    <source>
        <dbReference type="ARBA" id="ARBA00022723"/>
    </source>
</evidence>
<gene>
    <name evidence="9" type="ORF">SAMN02745207_01412</name>
</gene>
<dbReference type="SUPFAM" id="SSF52540">
    <property type="entry name" value="P-loop containing nucleoside triphosphate hydrolases"/>
    <property type="match status" value="1"/>
</dbReference>
<dbReference type="RefSeq" id="WP_073337724.1">
    <property type="nucleotide sequence ID" value="NZ_FQXM01000006.1"/>
</dbReference>
<dbReference type="InterPro" id="IPR003495">
    <property type="entry name" value="CobW/HypB/UreG_nucleotide-bd"/>
</dbReference>
<dbReference type="PANTHER" id="PTHR30134:SF2">
    <property type="entry name" value="HYDROGENASE MATURATION FACTOR HYPB"/>
    <property type="match status" value="1"/>
</dbReference>
<keyword evidence="6" id="KW-0862">Zinc</keyword>
<sequence length="221" mass="24626">MDELKVFTIKKNIQEDNRKVAQETRDELKTLDTYLINIMSSPGSGKTTTLVSTIKALKDVIKIGVMEADVDSDVDARTVQEAGAKAIQLHTGGLCHLDATMTKQGIDELGVEELDLVFLENIGNLICPAGYDTGAMKNVAILSVPEGDDKPLKYPKIFGVVDVLIVNKIDAIEHFDFRMDLLEERVKKLNKDIIIFPISAKTGEGIDEWTNWIKKQLRKRV</sequence>
<evidence type="ECO:0000256" key="7">
    <source>
        <dbReference type="ARBA" id="ARBA00023134"/>
    </source>
</evidence>
<reference evidence="9 10" key="1">
    <citation type="submission" date="2016-11" db="EMBL/GenBank/DDBJ databases">
        <authorList>
            <person name="Jaros S."/>
            <person name="Januszkiewicz K."/>
            <person name="Wedrychowicz H."/>
        </authorList>
    </citation>
    <scope>NUCLEOTIDE SEQUENCE [LARGE SCALE GENOMIC DNA]</scope>
    <source>
        <strain evidence="9 10">DSM 8605</strain>
    </source>
</reference>
<dbReference type="Gene3D" id="3.40.50.300">
    <property type="entry name" value="P-loop containing nucleotide triphosphate hydrolases"/>
    <property type="match status" value="1"/>
</dbReference>
<keyword evidence="2" id="KW-0533">Nickel</keyword>
<dbReference type="GO" id="GO:0016151">
    <property type="term" value="F:nickel cation binding"/>
    <property type="evidence" value="ECO:0007669"/>
    <property type="project" value="InterPro"/>
</dbReference>
<evidence type="ECO:0000256" key="4">
    <source>
        <dbReference type="ARBA" id="ARBA00022741"/>
    </source>
</evidence>
<dbReference type="InterPro" id="IPR027417">
    <property type="entry name" value="P-loop_NTPase"/>
</dbReference>
<dbReference type="GO" id="GO:0003924">
    <property type="term" value="F:GTPase activity"/>
    <property type="evidence" value="ECO:0007669"/>
    <property type="project" value="InterPro"/>
</dbReference>
<evidence type="ECO:0000313" key="10">
    <source>
        <dbReference type="Proteomes" id="UP000184447"/>
    </source>
</evidence>
<dbReference type="Proteomes" id="UP000184447">
    <property type="component" value="Unassembled WGS sequence"/>
</dbReference>
<feature type="domain" description="CobW/HypB/UreG nucleotide-binding" evidence="8">
    <location>
        <begin position="36"/>
        <end position="194"/>
    </location>
</feature>
<accession>A0A1M5TNZ9</accession>
<keyword evidence="7" id="KW-0342">GTP-binding</keyword>
<name>A0A1M5TNZ9_9CLOT</name>
<dbReference type="GO" id="GO:0051604">
    <property type="term" value="P:protein maturation"/>
    <property type="evidence" value="ECO:0007669"/>
    <property type="project" value="InterPro"/>
</dbReference>
<evidence type="ECO:0000259" key="8">
    <source>
        <dbReference type="Pfam" id="PF02492"/>
    </source>
</evidence>
<evidence type="ECO:0000256" key="1">
    <source>
        <dbReference type="ARBA" id="ARBA00006211"/>
    </source>
</evidence>
<dbReference type="NCBIfam" id="TIGR00073">
    <property type="entry name" value="hypB"/>
    <property type="match status" value="1"/>
</dbReference>
<keyword evidence="5" id="KW-0378">Hydrolase</keyword>
<dbReference type="Pfam" id="PF02492">
    <property type="entry name" value="cobW"/>
    <property type="match status" value="1"/>
</dbReference>